<dbReference type="RefSeq" id="WP_101311368.1">
    <property type="nucleotide sequence ID" value="NZ_CAXXEE010000003.1"/>
</dbReference>
<sequence length="113" mass="12568">MRQLFFIALLAIFASSCAITQTTVTPPPNVNVPKHAVFISQSGTQHYLMQTVLDLKNNEMVVLSYDSNYLSTVIRTGIYLNPDDYKGGHLIGTDAPFKEEVEENKTETSEGNK</sequence>
<dbReference type="Proteomes" id="UP000233618">
    <property type="component" value="Unassembled WGS sequence"/>
</dbReference>
<evidence type="ECO:0000313" key="3">
    <source>
        <dbReference type="Proteomes" id="UP000233618"/>
    </source>
</evidence>
<evidence type="ECO:0000313" key="2">
    <source>
        <dbReference type="EMBL" id="PKQ61784.1"/>
    </source>
</evidence>
<proteinExistence type="predicted"/>
<evidence type="ECO:0000256" key="1">
    <source>
        <dbReference type="SAM" id="SignalP"/>
    </source>
</evidence>
<dbReference type="AlphaFoldDB" id="A0A2N3HUP5"/>
<dbReference type="EMBL" id="MVDE01000041">
    <property type="protein sequence ID" value="PKQ61784.1"/>
    <property type="molecule type" value="Genomic_DNA"/>
</dbReference>
<name>A0A2N3HUP5_9BACT</name>
<comment type="caution">
    <text evidence="2">The sequence shown here is derived from an EMBL/GenBank/DDBJ whole genome shotgun (WGS) entry which is preliminary data.</text>
</comment>
<accession>A0A2N3HUP5</accession>
<reference evidence="2 3" key="1">
    <citation type="journal article" date="2017" name="Front. Microbiol.">
        <title>Labilibaculum manganireducens gen. nov., sp. nov. and Labilibaculum filiforme sp. nov., Novel Bacteroidetes Isolated from Subsurface Sediments of the Baltic Sea.</title>
        <authorList>
            <person name="Vandieken V."/>
            <person name="Marshall I.P."/>
            <person name="Niemann H."/>
            <person name="Engelen B."/>
            <person name="Cypionka H."/>
        </authorList>
    </citation>
    <scope>NUCLEOTIDE SEQUENCE [LARGE SCALE GENOMIC DNA]</scope>
    <source>
        <strain evidence="2 3">59.10-2M</strain>
    </source>
</reference>
<gene>
    <name evidence="2" type="ORF">BZG01_18665</name>
</gene>
<dbReference type="PROSITE" id="PS51257">
    <property type="entry name" value="PROKAR_LIPOPROTEIN"/>
    <property type="match status" value="1"/>
</dbReference>
<feature type="chain" id="PRO_5014994990" evidence="1">
    <location>
        <begin position="19"/>
        <end position="113"/>
    </location>
</feature>
<keyword evidence="3" id="KW-1185">Reference proteome</keyword>
<feature type="signal peptide" evidence="1">
    <location>
        <begin position="1"/>
        <end position="18"/>
    </location>
</feature>
<organism evidence="2 3">
    <name type="scientific">Labilibaculum manganireducens</name>
    <dbReference type="NCBI Taxonomy" id="1940525"/>
    <lineage>
        <taxon>Bacteria</taxon>
        <taxon>Pseudomonadati</taxon>
        <taxon>Bacteroidota</taxon>
        <taxon>Bacteroidia</taxon>
        <taxon>Marinilabiliales</taxon>
        <taxon>Marinifilaceae</taxon>
        <taxon>Labilibaculum</taxon>
    </lineage>
</organism>
<keyword evidence="1" id="KW-0732">Signal</keyword>
<protein>
    <submittedName>
        <fullName evidence="2">Uncharacterized protein</fullName>
    </submittedName>
</protein>